<gene>
    <name evidence="2" type="ORF">DYB25_009654</name>
</gene>
<reference evidence="2 3" key="1">
    <citation type="submission" date="2018-08" db="EMBL/GenBank/DDBJ databases">
        <title>Aphanomyces genome sequencing and annotation.</title>
        <authorList>
            <person name="Minardi D."/>
            <person name="Oidtmann B."/>
            <person name="Van Der Giezen M."/>
            <person name="Studholme D.J."/>
        </authorList>
    </citation>
    <scope>NUCLEOTIDE SEQUENCE [LARGE SCALE GENOMIC DNA]</scope>
    <source>
        <strain evidence="2 3">Yx</strain>
    </source>
</reference>
<dbReference type="EMBL" id="QUTA01012896">
    <property type="protein sequence ID" value="RHX97147.1"/>
    <property type="molecule type" value="Genomic_DNA"/>
</dbReference>
<sequence length="377" mass="41587">MKKSRLAVIYGKDEKTIANWVTRYDETGGYQRRTVSTTRTFTTAEKTWIIAFYTAQPLSFLDEAKSAFAKAFQKRISVSHVWAIIHDHGMTWKVLERRAIQIHEEDVCRFVRELDSITWSQRNVVFLDEVSFDNRGMLRKRGYSMKGTKLIFRGEFNRKPRVSLLCFMGADGVLDYFDTEGTFDRTNHPHSNTMSSPNTSSGKPALHNQGSTASLDALIFDEQKSAAATHADELKDDEPDAEEKKPRTSLSNVFPVDKLKNGASNAGKFFGSTLTSLKENSAKGWENAKQTKAGGALASGLTTASVAASTTASRIKDTDAYKKTTTAAAQTFEKAKQGAEIGVEKVKQGATFAKDGAVQGIEKVRARVGKPGDEADK</sequence>
<evidence type="ECO:0000256" key="1">
    <source>
        <dbReference type="SAM" id="MobiDB-lite"/>
    </source>
</evidence>
<protein>
    <recommendedName>
        <fullName evidence="4">Tc1-like transposase DDE domain-containing protein</fullName>
    </recommendedName>
</protein>
<feature type="region of interest" description="Disordered" evidence="1">
    <location>
        <begin position="187"/>
        <end position="208"/>
    </location>
</feature>
<dbReference type="VEuPathDB" id="FungiDB:H257_00477"/>
<name>A0A396ZU42_APHAT</name>
<dbReference type="Proteomes" id="UP000266239">
    <property type="component" value="Unassembled WGS sequence"/>
</dbReference>
<evidence type="ECO:0000313" key="3">
    <source>
        <dbReference type="Proteomes" id="UP000266239"/>
    </source>
</evidence>
<accession>A0A396ZU42</accession>
<feature type="region of interest" description="Disordered" evidence="1">
    <location>
        <begin position="228"/>
        <end position="251"/>
    </location>
</feature>
<organism evidence="2 3">
    <name type="scientific">Aphanomyces astaci</name>
    <name type="common">Crayfish plague agent</name>
    <dbReference type="NCBI Taxonomy" id="112090"/>
    <lineage>
        <taxon>Eukaryota</taxon>
        <taxon>Sar</taxon>
        <taxon>Stramenopiles</taxon>
        <taxon>Oomycota</taxon>
        <taxon>Saprolegniomycetes</taxon>
        <taxon>Saprolegniales</taxon>
        <taxon>Verrucalvaceae</taxon>
        <taxon>Aphanomyces</taxon>
    </lineage>
</organism>
<proteinExistence type="predicted"/>
<evidence type="ECO:0008006" key="4">
    <source>
        <dbReference type="Google" id="ProtNLM"/>
    </source>
</evidence>
<dbReference type="AlphaFoldDB" id="A0A396ZU42"/>
<comment type="caution">
    <text evidence="2">The sequence shown here is derived from an EMBL/GenBank/DDBJ whole genome shotgun (WGS) entry which is preliminary data.</text>
</comment>
<dbReference type="SUPFAM" id="SSF46689">
    <property type="entry name" value="Homeodomain-like"/>
    <property type="match status" value="1"/>
</dbReference>
<feature type="compositionally biased region" description="Polar residues" evidence="1">
    <location>
        <begin position="189"/>
        <end position="208"/>
    </location>
</feature>
<dbReference type="InterPro" id="IPR009057">
    <property type="entry name" value="Homeodomain-like_sf"/>
</dbReference>
<evidence type="ECO:0000313" key="2">
    <source>
        <dbReference type="EMBL" id="RHX97147.1"/>
    </source>
</evidence>